<evidence type="ECO:0008006" key="3">
    <source>
        <dbReference type="Google" id="ProtNLM"/>
    </source>
</evidence>
<keyword evidence="2" id="KW-1185">Reference proteome</keyword>
<name>A0ABY7AF04_9FIRM</name>
<evidence type="ECO:0000313" key="1">
    <source>
        <dbReference type="EMBL" id="WAJ25166.1"/>
    </source>
</evidence>
<dbReference type="RefSeq" id="WP_268116071.1">
    <property type="nucleotide sequence ID" value="NZ_CP113524.1"/>
</dbReference>
<proteinExistence type="predicted"/>
<gene>
    <name evidence="1" type="ORF">OW255_06565</name>
</gene>
<dbReference type="Proteomes" id="UP001163115">
    <property type="component" value="Chromosome"/>
</dbReference>
<evidence type="ECO:0000313" key="2">
    <source>
        <dbReference type="Proteomes" id="UP001163115"/>
    </source>
</evidence>
<reference evidence="1" key="1">
    <citation type="submission" date="2022-11" db="EMBL/GenBank/DDBJ databases">
        <title>Lacrimispora xylanolytica sy1, complete genome.</title>
        <authorList>
            <person name="Choi S."/>
        </authorList>
    </citation>
    <scope>NUCLEOTIDE SEQUENCE</scope>
    <source>
        <strain evidence="1">Sy1</strain>
    </source>
</reference>
<organism evidence="1 2">
    <name type="scientific">Lacrimispora xylanolytica</name>
    <dbReference type="NCBI Taxonomy" id="29375"/>
    <lineage>
        <taxon>Bacteria</taxon>
        <taxon>Bacillati</taxon>
        <taxon>Bacillota</taxon>
        <taxon>Clostridia</taxon>
        <taxon>Lachnospirales</taxon>
        <taxon>Lachnospiraceae</taxon>
        <taxon>Lacrimispora</taxon>
    </lineage>
</organism>
<protein>
    <recommendedName>
        <fullName evidence="3">Transposase</fullName>
    </recommendedName>
</protein>
<dbReference type="EMBL" id="CP113524">
    <property type="protein sequence ID" value="WAJ25166.1"/>
    <property type="molecule type" value="Genomic_DNA"/>
</dbReference>
<accession>A0ABY7AF04</accession>
<sequence length="50" mass="5802">MYRILRAGRKQVKETGFSRITEASYCYNQRRKQNELTDLVGIITKDGGVH</sequence>